<evidence type="ECO:0000313" key="3">
    <source>
        <dbReference type="EMBL" id="TKR26029.1"/>
    </source>
</evidence>
<feature type="transmembrane region" description="Helical" evidence="1">
    <location>
        <begin position="38"/>
        <end position="59"/>
    </location>
</feature>
<comment type="caution">
    <text evidence="3">The sequence shown here is derived from an EMBL/GenBank/DDBJ whole genome shotgun (WGS) entry which is preliminary data.</text>
</comment>
<organism evidence="3 4">
    <name type="scientific">Natronomonas salsuginis</name>
    <dbReference type="NCBI Taxonomy" id="2217661"/>
    <lineage>
        <taxon>Archaea</taxon>
        <taxon>Methanobacteriati</taxon>
        <taxon>Methanobacteriota</taxon>
        <taxon>Stenosarchaea group</taxon>
        <taxon>Halobacteria</taxon>
        <taxon>Halobacteriales</taxon>
        <taxon>Natronomonadaceae</taxon>
        <taxon>Natronomonas</taxon>
    </lineage>
</organism>
<dbReference type="InterPro" id="IPR055684">
    <property type="entry name" value="DUF7260"/>
</dbReference>
<evidence type="ECO:0000259" key="2">
    <source>
        <dbReference type="Pfam" id="PF23921"/>
    </source>
</evidence>
<feature type="transmembrane region" description="Helical" evidence="1">
    <location>
        <begin position="12"/>
        <end position="32"/>
    </location>
</feature>
<evidence type="ECO:0000256" key="1">
    <source>
        <dbReference type="SAM" id="Phobius"/>
    </source>
</evidence>
<protein>
    <recommendedName>
        <fullName evidence="2">DUF7260 domain-containing protein</fullName>
    </recommendedName>
</protein>
<keyword evidence="1" id="KW-0812">Transmembrane</keyword>
<dbReference type="EMBL" id="QKNX01000002">
    <property type="protein sequence ID" value="TKR26029.1"/>
    <property type="molecule type" value="Genomic_DNA"/>
</dbReference>
<dbReference type="AlphaFoldDB" id="A0A4U5JIW0"/>
<dbReference type="OrthoDB" id="206489at2157"/>
<reference evidence="3 4" key="1">
    <citation type="submission" date="2019-04" db="EMBL/GenBank/DDBJ databases">
        <title>Natronomonas sp. F20-122 a newhaloarchaeon isolated from a saline saltern of Isla Bacuta, Huelva, Spain.</title>
        <authorList>
            <person name="Duran-Viseras A."/>
            <person name="Sanchez-Porro C."/>
            <person name="Ventosa A."/>
        </authorList>
    </citation>
    <scope>NUCLEOTIDE SEQUENCE [LARGE SCALE GENOMIC DNA]</scope>
    <source>
        <strain evidence="3 4">F20-122</strain>
    </source>
</reference>
<dbReference type="RefSeq" id="WP_137275947.1">
    <property type="nucleotide sequence ID" value="NZ_QKNX01000002.1"/>
</dbReference>
<name>A0A4U5JIW0_9EURY</name>
<dbReference type="Pfam" id="PF23921">
    <property type="entry name" value="DUF7260"/>
    <property type="match status" value="1"/>
</dbReference>
<evidence type="ECO:0000313" key="4">
    <source>
        <dbReference type="Proteomes" id="UP000308037"/>
    </source>
</evidence>
<keyword evidence="1" id="KW-0472">Membrane</keyword>
<feature type="domain" description="DUF7260" evidence="2">
    <location>
        <begin position="76"/>
        <end position="313"/>
    </location>
</feature>
<accession>A0A4U5JIW0</accession>
<sequence length="324" mass="36963">MSVERIQRVIRSFGSTRLLPVAGMCLSVLLFPKVAPMWVLHVLGGITGFLNAIASNLLWELANREWLAGAAVVGGYIREALGEIEAEREFTEAERDALEVFAADVRAMTVHRGANVNTNAPVLSVRANDTEQLAQIRTRYRETVMSVPNYDEMYDSGFDRSFAAEFGDDLAAVVEGGTQFSRPVRQLLVTQTSTSIEERERHLDALTVERSSVESARRHLEETDRLLERTEPRRLIHSSFEELLEYDRDIRAATESYQQLLEARQRELHANSRSLRRRSKRTFFQEYLYQALDTPFPVLAATLDRLRTLGDRQRAVVDSIARRY</sequence>
<keyword evidence="4" id="KW-1185">Reference proteome</keyword>
<keyword evidence="1" id="KW-1133">Transmembrane helix</keyword>
<proteinExistence type="predicted"/>
<dbReference type="Proteomes" id="UP000308037">
    <property type="component" value="Unassembled WGS sequence"/>
</dbReference>
<gene>
    <name evidence="3" type="ORF">DM868_05915</name>
</gene>